<reference evidence="6 7" key="1">
    <citation type="journal article" date="2018" name="Front. Microbiol.">
        <title>Prospects for Fungal Bioremediation of Acidic Radioactive Waste Sites: Characterization and Genome Sequence of Rhodotorula taiwanensis MD1149.</title>
        <authorList>
            <person name="Tkavc R."/>
            <person name="Matrosova V.Y."/>
            <person name="Grichenko O.E."/>
            <person name="Gostincar C."/>
            <person name="Volpe R.P."/>
            <person name="Klimenkova P."/>
            <person name="Gaidamakova E.K."/>
            <person name="Zhou C.E."/>
            <person name="Stewart B.J."/>
            <person name="Lyman M.G."/>
            <person name="Malfatti S.A."/>
            <person name="Rubinfeld B."/>
            <person name="Courtot M."/>
            <person name="Singh J."/>
            <person name="Dalgard C.L."/>
            <person name="Hamilton T."/>
            <person name="Frey K.G."/>
            <person name="Gunde-Cimerman N."/>
            <person name="Dugan L."/>
            <person name="Daly M.J."/>
        </authorList>
    </citation>
    <scope>NUCLEOTIDE SEQUENCE [LARGE SCALE GENOMIC DNA]</scope>
    <source>
        <strain evidence="6 7">MD1149</strain>
    </source>
</reference>
<dbReference type="Pfam" id="PF13242">
    <property type="entry name" value="Hydrolase_like"/>
    <property type="match status" value="1"/>
</dbReference>
<dbReference type="PIRSF" id="PIRSF000915">
    <property type="entry name" value="PGP-type_phosphatase"/>
    <property type="match status" value="1"/>
</dbReference>
<dbReference type="InterPro" id="IPR036412">
    <property type="entry name" value="HAD-like_sf"/>
</dbReference>
<feature type="active site" description="Nucleophile" evidence="3">
    <location>
        <position position="40"/>
    </location>
</feature>
<dbReference type="GO" id="GO:0005737">
    <property type="term" value="C:cytoplasm"/>
    <property type="evidence" value="ECO:0007669"/>
    <property type="project" value="TreeGrafter"/>
</dbReference>
<proteinExistence type="predicted"/>
<keyword evidence="7" id="KW-1185">Reference proteome</keyword>
<feature type="binding site" evidence="4">
    <location>
        <position position="247"/>
    </location>
    <ligand>
        <name>substrate</name>
    </ligand>
</feature>
<dbReference type="SFLD" id="SFLDS00003">
    <property type="entry name" value="Haloacid_Dehalogenase"/>
    <property type="match status" value="1"/>
</dbReference>
<dbReference type="AlphaFoldDB" id="A0A2S5BDD7"/>
<keyword evidence="5" id="KW-0479">Metal-binding</keyword>
<dbReference type="SUPFAM" id="SSF56784">
    <property type="entry name" value="HAD-like"/>
    <property type="match status" value="1"/>
</dbReference>
<feature type="binding site" evidence="5">
    <location>
        <position position="40"/>
    </location>
    <ligand>
        <name>Mg(2+)</name>
        <dbReference type="ChEBI" id="CHEBI:18420"/>
    </ligand>
</feature>
<keyword evidence="1 2" id="KW-0378">Hydrolase</keyword>
<dbReference type="PANTHER" id="PTHR19288">
    <property type="entry name" value="4-NITROPHENYLPHOSPHATASE-RELATED"/>
    <property type="match status" value="1"/>
</dbReference>
<evidence type="ECO:0000256" key="3">
    <source>
        <dbReference type="PIRSR" id="PIRSR000915-1"/>
    </source>
</evidence>
<dbReference type="NCBIfam" id="TIGR01460">
    <property type="entry name" value="HAD-SF-IIA"/>
    <property type="match status" value="1"/>
</dbReference>
<organism evidence="6 7">
    <name type="scientific">Rhodotorula taiwanensis</name>
    <dbReference type="NCBI Taxonomy" id="741276"/>
    <lineage>
        <taxon>Eukaryota</taxon>
        <taxon>Fungi</taxon>
        <taxon>Dikarya</taxon>
        <taxon>Basidiomycota</taxon>
        <taxon>Pucciniomycotina</taxon>
        <taxon>Microbotryomycetes</taxon>
        <taxon>Sporidiobolales</taxon>
        <taxon>Sporidiobolaceae</taxon>
        <taxon>Rhodotorula</taxon>
    </lineage>
</organism>
<dbReference type="STRING" id="741276.A0A2S5BDD7"/>
<dbReference type="GO" id="GO:0046872">
    <property type="term" value="F:metal ion binding"/>
    <property type="evidence" value="ECO:0007669"/>
    <property type="project" value="UniProtKB-KW"/>
</dbReference>
<evidence type="ECO:0000313" key="7">
    <source>
        <dbReference type="Proteomes" id="UP000237144"/>
    </source>
</evidence>
<dbReference type="EMBL" id="PJQD01000021">
    <property type="protein sequence ID" value="POY74796.1"/>
    <property type="molecule type" value="Genomic_DNA"/>
</dbReference>
<dbReference type="Proteomes" id="UP000237144">
    <property type="component" value="Unassembled WGS sequence"/>
</dbReference>
<dbReference type="OrthoDB" id="413953at2759"/>
<gene>
    <name evidence="6" type="ORF">BMF94_2069</name>
</gene>
<evidence type="ECO:0000256" key="2">
    <source>
        <dbReference type="PIRNR" id="PIRNR000915"/>
    </source>
</evidence>
<comment type="caution">
    <text evidence="6">The sequence shown here is derived from an EMBL/GenBank/DDBJ whole genome shotgun (WGS) entry which is preliminary data.</text>
</comment>
<evidence type="ECO:0000313" key="6">
    <source>
        <dbReference type="EMBL" id="POY74796.1"/>
    </source>
</evidence>
<evidence type="ECO:0000256" key="1">
    <source>
        <dbReference type="ARBA" id="ARBA00022801"/>
    </source>
</evidence>
<feature type="active site" description="Proton donor" evidence="3">
    <location>
        <position position="42"/>
    </location>
</feature>
<dbReference type="GO" id="GO:0004035">
    <property type="term" value="F:alkaline phosphatase activity"/>
    <property type="evidence" value="ECO:0007669"/>
    <property type="project" value="TreeGrafter"/>
</dbReference>
<dbReference type="EC" id="3.1.3.41" evidence="2"/>
<keyword evidence="5" id="KW-0460">Magnesium</keyword>
<dbReference type="InterPro" id="IPR006349">
    <property type="entry name" value="PGP_euk"/>
</dbReference>
<dbReference type="InterPro" id="IPR006357">
    <property type="entry name" value="HAD-SF_hydro_IIA"/>
</dbReference>
<sequence length="325" mass="35996">MVQDQGSHDGVLNGRANELQVRGQEAIRNLVDRYDTFLFDCDGVIWTGPAGEQLSEDAVETITFLKQRGKKVAFVTNNATKSRQAYLKKFKGFGFDVELEEIYTSGSAAAEYVKEVVLPSIADESKRRIYLIGQQAMEEELASEGLEWTGGTDPEDDVLLPPQDFSSIYPDERIGVVLYSFQMRINYKQLTKAYNYLASNPGCQLVLTNDDESMLLPHGGYAPGEGAIASVLYGALPRGHKPIVVGKPNKPLLDIIQREISFDSARTVFIGDRLETDVLFAKKGNIDSILVWTGISQPKDLHDLTSDQAPDYTLTHIGALYQAHV</sequence>
<evidence type="ECO:0000256" key="5">
    <source>
        <dbReference type="PIRSR" id="PIRSR000915-3"/>
    </source>
</evidence>
<dbReference type="PANTHER" id="PTHR19288:SF46">
    <property type="entry name" value="HALOACID DEHALOGENASE-LIKE HYDROLASE DOMAIN-CONTAINING PROTEIN 2"/>
    <property type="match status" value="1"/>
</dbReference>
<dbReference type="NCBIfam" id="TIGR01452">
    <property type="entry name" value="PGP_euk"/>
    <property type="match status" value="1"/>
</dbReference>
<evidence type="ECO:0000256" key="4">
    <source>
        <dbReference type="PIRSR" id="PIRSR000915-2"/>
    </source>
</evidence>
<feature type="binding site" evidence="5">
    <location>
        <position position="42"/>
    </location>
    <ligand>
        <name>Mg(2+)</name>
        <dbReference type="ChEBI" id="CHEBI:18420"/>
    </ligand>
</feature>
<accession>A0A2S5BDD7</accession>
<protein>
    <recommendedName>
        <fullName evidence="2">4-nitrophenylphosphatase</fullName>
        <shortName evidence="2">PNPPase</shortName>
        <ecNumber evidence="2">3.1.3.41</ecNumber>
    </recommendedName>
</protein>
<name>A0A2S5BDD7_9BASI</name>
<feature type="binding site" evidence="5">
    <location>
        <position position="272"/>
    </location>
    <ligand>
        <name>Mg(2+)</name>
        <dbReference type="ChEBI" id="CHEBI:18420"/>
    </ligand>
</feature>
<dbReference type="InterPro" id="IPR023214">
    <property type="entry name" value="HAD_sf"/>
</dbReference>
<dbReference type="SFLD" id="SFLDG01129">
    <property type="entry name" value="C1.5:_HAD__Beta-PGM__Phosphata"/>
    <property type="match status" value="1"/>
</dbReference>
<comment type="cofactor">
    <cofactor evidence="5">
        <name>Mg(2+)</name>
        <dbReference type="ChEBI" id="CHEBI:18420"/>
    </cofactor>
    <text evidence="5">Divalent metal ions. Mg(2+) is the most effective.</text>
</comment>
<dbReference type="Gene3D" id="3.40.50.1000">
    <property type="entry name" value="HAD superfamily/HAD-like"/>
    <property type="match status" value="2"/>
</dbReference>
<dbReference type="Pfam" id="PF13344">
    <property type="entry name" value="Hydrolase_6"/>
    <property type="match status" value="1"/>
</dbReference>
<comment type="catalytic activity">
    <reaction evidence="2">
        <text>4-nitrophenyl phosphate + H2O = 4-nitrophenol + phosphate + H(+)</text>
        <dbReference type="Rhea" id="RHEA:21664"/>
        <dbReference type="ChEBI" id="CHEBI:15377"/>
        <dbReference type="ChEBI" id="CHEBI:15378"/>
        <dbReference type="ChEBI" id="CHEBI:43474"/>
        <dbReference type="ChEBI" id="CHEBI:57917"/>
        <dbReference type="ChEBI" id="CHEBI:61146"/>
        <dbReference type="EC" id="3.1.3.41"/>
    </reaction>
</comment>
<dbReference type="GO" id="GO:0008967">
    <property type="term" value="F:phosphoglycolate phosphatase activity"/>
    <property type="evidence" value="ECO:0007669"/>
    <property type="project" value="TreeGrafter"/>
</dbReference>